<proteinExistence type="predicted"/>
<organism evidence="1 2">
    <name type="scientific">Trichogramma kaykai</name>
    <dbReference type="NCBI Taxonomy" id="54128"/>
    <lineage>
        <taxon>Eukaryota</taxon>
        <taxon>Metazoa</taxon>
        <taxon>Ecdysozoa</taxon>
        <taxon>Arthropoda</taxon>
        <taxon>Hexapoda</taxon>
        <taxon>Insecta</taxon>
        <taxon>Pterygota</taxon>
        <taxon>Neoptera</taxon>
        <taxon>Endopterygota</taxon>
        <taxon>Hymenoptera</taxon>
        <taxon>Apocrita</taxon>
        <taxon>Proctotrupomorpha</taxon>
        <taxon>Chalcidoidea</taxon>
        <taxon>Trichogrammatidae</taxon>
        <taxon>Trichogramma</taxon>
    </lineage>
</organism>
<dbReference type="EMBL" id="JBJJXI010000080">
    <property type="protein sequence ID" value="KAL3395529.1"/>
    <property type="molecule type" value="Genomic_DNA"/>
</dbReference>
<protein>
    <submittedName>
        <fullName evidence="1">Uncharacterized protein</fullName>
    </submittedName>
</protein>
<accession>A0ABD2WRC9</accession>
<reference evidence="1 2" key="1">
    <citation type="journal article" date="2024" name="bioRxiv">
        <title>A reference genome for Trichogramma kaykai: A tiny desert-dwelling parasitoid wasp with competing sex-ratio distorters.</title>
        <authorList>
            <person name="Culotta J."/>
            <person name="Lindsey A.R."/>
        </authorList>
    </citation>
    <scope>NUCLEOTIDE SEQUENCE [LARGE SCALE GENOMIC DNA]</scope>
    <source>
        <strain evidence="1 2">KSX58</strain>
    </source>
</reference>
<comment type="caution">
    <text evidence="1">The sequence shown here is derived from an EMBL/GenBank/DDBJ whole genome shotgun (WGS) entry which is preliminary data.</text>
</comment>
<evidence type="ECO:0000313" key="1">
    <source>
        <dbReference type="EMBL" id="KAL3395529.1"/>
    </source>
</evidence>
<gene>
    <name evidence="1" type="ORF">TKK_010355</name>
</gene>
<sequence length="353" mass="40774">MLECVRTKFVSHFIEKFQEHRQSVYDRSSIKPESIYVNIEFFNENDEAINTSDGSNGTVENDLSSTNCESVSSLDQNTVGAEFNFIENELYTFLNNEDNIDGRLILNIYKRTRELETERLIDMVLLQAIKKDKYKWLKTGQQFEDIRDLIVELFPTEDGDVYYVGHEKATEFSDTLHAHDGGKNYASRKAFNDYTKRAGCTENHHYIARKGVLRLTIFCYQTQSWKAAKVKVLFQGNSAKLKFTRVHQIDWKLDALSLFLRCTYYICVRLIYFLTCHQFTWLGIIYGYDIVRAAGAATARGAPITHDTNNLYILEKTTLAMRKQFSVRAVGGAPASPSEKRLARIINDYYHCD</sequence>
<keyword evidence="2" id="KW-1185">Reference proteome</keyword>
<name>A0ABD2WRC9_9HYME</name>
<dbReference type="AlphaFoldDB" id="A0ABD2WRC9"/>
<evidence type="ECO:0000313" key="2">
    <source>
        <dbReference type="Proteomes" id="UP001627154"/>
    </source>
</evidence>
<dbReference type="Proteomes" id="UP001627154">
    <property type="component" value="Unassembled WGS sequence"/>
</dbReference>